<evidence type="ECO:0000313" key="2">
    <source>
        <dbReference type="Proteomes" id="UP001162001"/>
    </source>
</evidence>
<sequence>MTSLISVNKYRLYCNTNSQWEYTFSQTLPSTCPINGTHSINNNSIQIVDTIECVNVTSTDSPYSITQNSVFCNTADGHIIINLPKASRTTNSQYLIKKTSSSNTLSIIPYENELIDGLATKNITLLNDTVMILSNGFDWTTISFYNLDKIDDYNSILVAGKRKGDILFDNGKELVGLPVGNDNYILLADSTQQTGTKWSSLNHGFLVNGGTYTHSQIDTHIASSSSIHGINSTIVDTNNAQSITNKTITSNTNIIRATHLGTNNISINTSTTPQMGHILKTVDNQNAIWDTTIATVPGDTTSVVYNDGLINATHELHVDGDGYVIINDHATMPEIPSYGTKLMTIHNAGRCMSAQLGPSSIYYSCQPFLATNKIGWWTPQGNGTTLTNINIGNVISGSAQTRNIATTNLFTSMRRIGYNSSNPSGSSAGTCHGLLQFWRGNGPRLGGFFYLARFGITSNKSDQRCFFGLANTAAALTNANPSTNVNLIGFAADDTDTSLYFITNDGVGTATKIALTGTFPSQTVSTDMYEIRIFCGPNSTTINYSIENLSQNSFYEGSVDTDIPSNTTLLCPQLWINNGNTSRVVGIDVVCQYIETDN</sequence>
<accession>A0A7D3QWE1</accession>
<proteinExistence type="predicted"/>
<dbReference type="EMBL" id="MT418680">
    <property type="protein sequence ID" value="QKF94439.1"/>
    <property type="molecule type" value="Genomic_DNA"/>
</dbReference>
<reference evidence="1 2" key="1">
    <citation type="submission" date="2020-04" db="EMBL/GenBank/DDBJ databases">
        <title>Advantages and limits of metagenomic assembly and binning of a giant virus.</title>
        <authorList>
            <person name="Schulz F."/>
            <person name="Andreani J."/>
            <person name="Francis R."/>
            <person name="Boudjemaa H."/>
            <person name="Bou Khalil J.Y."/>
            <person name="Lee J."/>
            <person name="La Scola B."/>
            <person name="Woyke T."/>
        </authorList>
    </citation>
    <scope>NUCLEOTIDE SEQUENCE [LARGE SCALE GENOMIC DNA]</scope>
    <source>
        <strain evidence="1 2">FV1/VV64</strain>
    </source>
</reference>
<protein>
    <submittedName>
        <fullName evidence="1">Uncharacterized protein</fullName>
    </submittedName>
</protein>
<evidence type="ECO:0000313" key="1">
    <source>
        <dbReference type="EMBL" id="QKF94439.1"/>
    </source>
</evidence>
<gene>
    <name evidence="1" type="ORF">Fadolivirus_1_981</name>
</gene>
<keyword evidence="2" id="KW-1185">Reference proteome</keyword>
<name>A0A7D3QWE1_9VIRU</name>
<dbReference type="Proteomes" id="UP001162001">
    <property type="component" value="Segment"/>
</dbReference>
<organism evidence="1 2">
    <name type="scientific">Fadolivirus FV1/VV64</name>
    <dbReference type="NCBI Taxonomy" id="3070911"/>
    <lineage>
        <taxon>Viruses</taxon>
        <taxon>Varidnaviria</taxon>
        <taxon>Bamfordvirae</taxon>
        <taxon>Nucleocytoviricota</taxon>
        <taxon>Megaviricetes</taxon>
        <taxon>Imitervirales</taxon>
        <taxon>Mimiviridae</taxon>
        <taxon>Klosneuvirinae</taxon>
        <taxon>Fadolivirus</taxon>
        <taxon>Fadolivirus algeromassiliense</taxon>
    </lineage>
</organism>